<dbReference type="PANTHER" id="PTHR43008">
    <property type="entry name" value="BENZIL REDUCTASE"/>
    <property type="match status" value="1"/>
</dbReference>
<dbReference type="InterPro" id="IPR036291">
    <property type="entry name" value="NAD(P)-bd_dom_sf"/>
</dbReference>
<dbReference type="Pfam" id="PF13561">
    <property type="entry name" value="adh_short_C2"/>
    <property type="match status" value="1"/>
</dbReference>
<proteinExistence type="inferred from homology"/>
<comment type="similarity">
    <text evidence="1">Belongs to the short-chain dehydrogenases/reductases (SDR) family.</text>
</comment>
<evidence type="ECO:0000313" key="5">
    <source>
        <dbReference type="Proteomes" id="UP000666369"/>
    </source>
</evidence>
<dbReference type="Proteomes" id="UP000666369">
    <property type="component" value="Unassembled WGS sequence"/>
</dbReference>
<name>A0ABX0FP23_9BURK</name>
<feature type="domain" description="Ketoreductase" evidence="3">
    <location>
        <begin position="7"/>
        <end position="181"/>
    </location>
</feature>
<gene>
    <name evidence="4" type="ORF">GW587_19235</name>
</gene>
<reference evidence="4 5" key="1">
    <citation type="submission" date="2020-01" db="EMBL/GenBank/DDBJ databases">
        <authorList>
            <person name="Lee S.D."/>
        </authorList>
    </citation>
    <scope>NUCLEOTIDE SEQUENCE [LARGE SCALE GENOMIC DNA]</scope>
    <source>
        <strain evidence="4 5">SAP-35</strain>
    </source>
</reference>
<dbReference type="InterPro" id="IPR002347">
    <property type="entry name" value="SDR_fam"/>
</dbReference>
<dbReference type="InterPro" id="IPR020904">
    <property type="entry name" value="Sc_DH/Rdtase_CS"/>
</dbReference>
<sequence>MTRLNGKTAVITGGATGIGLAAAKRFIEEGAFVFIFGRRQEALDAALAELGPNARAVKGSVSNQADLDRLYAAVQAERGTLDIVLANAGAGGPLPLGQITAEHIDETFDTNVKGTIFTVQKALPLMKPGGSIILTGSSAGATGAPGFGAYGASKAAVRNLAQTFALDLKGSGIRINVLSPGPTATELAKAALGEEGQKAYGMMTPLQRMADPAELGAVAAFLASSDSSFMTASEVAVDGGLAQV</sequence>
<comment type="caution">
    <text evidence="4">The sequence shown here is derived from an EMBL/GenBank/DDBJ whole genome shotgun (WGS) entry which is preliminary data.</text>
</comment>
<dbReference type="SMART" id="SM00822">
    <property type="entry name" value="PKS_KR"/>
    <property type="match status" value="1"/>
</dbReference>
<dbReference type="PROSITE" id="PS00061">
    <property type="entry name" value="ADH_SHORT"/>
    <property type="match status" value="1"/>
</dbReference>
<dbReference type="SUPFAM" id="SSF51735">
    <property type="entry name" value="NAD(P)-binding Rossmann-fold domains"/>
    <property type="match status" value="1"/>
</dbReference>
<evidence type="ECO:0000259" key="3">
    <source>
        <dbReference type="SMART" id="SM00822"/>
    </source>
</evidence>
<reference evidence="5" key="2">
    <citation type="submission" date="2023-07" db="EMBL/GenBank/DDBJ databases">
        <title>Duganella aceri sp. nov., isolated from tree sap.</title>
        <authorList>
            <person name="Kim I.S."/>
        </authorList>
    </citation>
    <scope>NUCLEOTIDE SEQUENCE [LARGE SCALE GENOMIC DNA]</scope>
    <source>
        <strain evidence="5">SAP-35</strain>
    </source>
</reference>
<keyword evidence="2" id="KW-0560">Oxidoreductase</keyword>
<dbReference type="PANTHER" id="PTHR43008:SF4">
    <property type="entry name" value="CHAIN DEHYDROGENASE, PUTATIVE (AFU_ORTHOLOGUE AFUA_4G08710)-RELATED"/>
    <property type="match status" value="1"/>
</dbReference>
<dbReference type="RefSeq" id="WP_166106164.1">
    <property type="nucleotide sequence ID" value="NZ_JAADJT010000008.1"/>
</dbReference>
<dbReference type="CDD" id="cd05233">
    <property type="entry name" value="SDR_c"/>
    <property type="match status" value="1"/>
</dbReference>
<dbReference type="PRINTS" id="PR00081">
    <property type="entry name" value="GDHRDH"/>
</dbReference>
<evidence type="ECO:0000313" key="4">
    <source>
        <dbReference type="EMBL" id="NGZ86381.1"/>
    </source>
</evidence>
<evidence type="ECO:0000256" key="2">
    <source>
        <dbReference type="ARBA" id="ARBA00023002"/>
    </source>
</evidence>
<dbReference type="Gene3D" id="3.40.50.720">
    <property type="entry name" value="NAD(P)-binding Rossmann-like Domain"/>
    <property type="match status" value="1"/>
</dbReference>
<protein>
    <submittedName>
        <fullName evidence="4">SDR family oxidoreductase</fullName>
    </submittedName>
</protein>
<dbReference type="InterPro" id="IPR057326">
    <property type="entry name" value="KR_dom"/>
</dbReference>
<keyword evidence="5" id="KW-1185">Reference proteome</keyword>
<evidence type="ECO:0000256" key="1">
    <source>
        <dbReference type="ARBA" id="ARBA00006484"/>
    </source>
</evidence>
<dbReference type="EMBL" id="JAADJT010000008">
    <property type="protein sequence ID" value="NGZ86381.1"/>
    <property type="molecule type" value="Genomic_DNA"/>
</dbReference>
<accession>A0ABX0FP23</accession>
<organism evidence="4 5">
    <name type="scientific">Duganella aceris</name>
    <dbReference type="NCBI Taxonomy" id="2703883"/>
    <lineage>
        <taxon>Bacteria</taxon>
        <taxon>Pseudomonadati</taxon>
        <taxon>Pseudomonadota</taxon>
        <taxon>Betaproteobacteria</taxon>
        <taxon>Burkholderiales</taxon>
        <taxon>Oxalobacteraceae</taxon>
        <taxon>Telluria group</taxon>
        <taxon>Duganella</taxon>
    </lineage>
</organism>